<sequence length="136" mass="15244">MQPKPETVRETKKAEKLTVVIVEETPPPPQTTTVVQECEESDYVVEIEEEIPSISDEEVAKEPRTPQINHLQIQMTMVKPSLMDIERNTIIGATFGNVHPTATWQSSPAVSISSTAMQPFQPSQWQPASMGIWMQI</sequence>
<organism evidence="1 2">
    <name type="scientific">Romanomermis culicivorax</name>
    <name type="common">Nematode worm</name>
    <dbReference type="NCBI Taxonomy" id="13658"/>
    <lineage>
        <taxon>Eukaryota</taxon>
        <taxon>Metazoa</taxon>
        <taxon>Ecdysozoa</taxon>
        <taxon>Nematoda</taxon>
        <taxon>Enoplea</taxon>
        <taxon>Dorylaimia</taxon>
        <taxon>Mermithida</taxon>
        <taxon>Mermithoidea</taxon>
        <taxon>Mermithidae</taxon>
        <taxon>Romanomermis</taxon>
    </lineage>
</organism>
<protein>
    <submittedName>
        <fullName evidence="2">Uncharacterized protein</fullName>
    </submittedName>
</protein>
<dbReference type="Proteomes" id="UP000887565">
    <property type="component" value="Unplaced"/>
</dbReference>
<evidence type="ECO:0000313" key="2">
    <source>
        <dbReference type="WBParaSite" id="nRc.2.0.1.t32227-RA"/>
    </source>
</evidence>
<evidence type="ECO:0000313" key="1">
    <source>
        <dbReference type="Proteomes" id="UP000887565"/>
    </source>
</evidence>
<keyword evidence="1" id="KW-1185">Reference proteome</keyword>
<reference evidence="2" key="1">
    <citation type="submission" date="2022-11" db="UniProtKB">
        <authorList>
            <consortium name="WormBaseParasite"/>
        </authorList>
    </citation>
    <scope>IDENTIFICATION</scope>
</reference>
<accession>A0A915K0M5</accession>
<name>A0A915K0M5_ROMCU</name>
<proteinExistence type="predicted"/>
<dbReference type="AlphaFoldDB" id="A0A915K0M5"/>
<dbReference type="WBParaSite" id="nRc.2.0.1.t32227-RA">
    <property type="protein sequence ID" value="nRc.2.0.1.t32227-RA"/>
    <property type="gene ID" value="nRc.2.0.1.g32227"/>
</dbReference>